<keyword evidence="4 6" id="KW-1133">Transmembrane helix</keyword>
<dbReference type="EMBL" id="BAQD01000043">
    <property type="protein sequence ID" value="GBQ07785.1"/>
    <property type="molecule type" value="Genomic_DNA"/>
</dbReference>
<reference evidence="7" key="1">
    <citation type="submission" date="2013-04" db="EMBL/GenBank/DDBJ databases">
        <title>The genome sequencing project of 58 acetic acid bacteria.</title>
        <authorList>
            <person name="Okamoto-Kainuma A."/>
            <person name="Ishikawa M."/>
            <person name="Umino S."/>
            <person name="Koizumi Y."/>
            <person name="Shiwa Y."/>
            <person name="Yoshikawa H."/>
            <person name="Matsutani M."/>
            <person name="Matsushita K."/>
        </authorList>
    </citation>
    <scope>NUCLEOTIDE SEQUENCE</scope>
    <source>
        <strain evidence="7">DSM 15669</strain>
    </source>
</reference>
<feature type="transmembrane region" description="Helical" evidence="6">
    <location>
        <begin position="72"/>
        <end position="91"/>
    </location>
</feature>
<dbReference type="NCBIfam" id="TIGR03717">
    <property type="entry name" value="R_switched_YjbE"/>
    <property type="match status" value="1"/>
</dbReference>
<comment type="subcellular location">
    <subcellularLocation>
        <location evidence="1">Membrane</location>
        <topology evidence="1">Multi-pass membrane protein</topology>
    </subcellularLocation>
</comment>
<proteinExistence type="inferred from homology"/>
<keyword evidence="5 6" id="KW-0472">Membrane</keyword>
<dbReference type="InterPro" id="IPR022301">
    <property type="entry name" value="Integral_membrane_YjbE"/>
</dbReference>
<dbReference type="Pfam" id="PF03741">
    <property type="entry name" value="TerC"/>
    <property type="match status" value="1"/>
</dbReference>
<accession>A0ABQ0P012</accession>
<feature type="transmembrane region" description="Helical" evidence="6">
    <location>
        <begin position="176"/>
        <end position="197"/>
    </location>
</feature>
<evidence type="ECO:0000313" key="7">
    <source>
        <dbReference type="EMBL" id="GBQ07785.1"/>
    </source>
</evidence>
<feature type="transmembrane region" description="Helical" evidence="6">
    <location>
        <begin position="140"/>
        <end position="164"/>
    </location>
</feature>
<dbReference type="Proteomes" id="UP001062901">
    <property type="component" value="Unassembled WGS sequence"/>
</dbReference>
<keyword evidence="3 6" id="KW-0812">Transmembrane</keyword>
<organism evidence="7 8">
    <name type="scientific">Saccharibacter floricola DSM 15669</name>
    <dbReference type="NCBI Taxonomy" id="1123227"/>
    <lineage>
        <taxon>Bacteria</taxon>
        <taxon>Pseudomonadati</taxon>
        <taxon>Pseudomonadota</taxon>
        <taxon>Alphaproteobacteria</taxon>
        <taxon>Acetobacterales</taxon>
        <taxon>Acetobacteraceae</taxon>
        <taxon>Saccharibacter</taxon>
    </lineage>
</organism>
<evidence type="ECO:0000256" key="1">
    <source>
        <dbReference type="ARBA" id="ARBA00004141"/>
    </source>
</evidence>
<evidence type="ECO:0000256" key="2">
    <source>
        <dbReference type="ARBA" id="ARBA00007511"/>
    </source>
</evidence>
<evidence type="ECO:0000256" key="3">
    <source>
        <dbReference type="ARBA" id="ARBA00022692"/>
    </source>
</evidence>
<comment type="caution">
    <text evidence="7">The sequence shown here is derived from an EMBL/GenBank/DDBJ whole genome shotgun (WGS) entry which is preliminary data.</text>
</comment>
<dbReference type="PANTHER" id="PTHR30238:SF4">
    <property type="entry name" value="SLL1022 PROTEIN"/>
    <property type="match status" value="1"/>
</dbReference>
<sequence length="199" mass="21681">MALPMFLQEGLRLTGTILIDLALAGNNVIVIALAARNLPSKQQRALAIAFGIGFAAIMRISLTLIASHLLTTIGLTLLGGILLLWVCWKILRRLQNPNYLEGVRGSAYLGEAILNIVIADFAVSFDNIIAIAGVSIEHPWILSLGVALSVLIMIIASISAIRLLRRFPWLSWMGLAVLFCVSIRLIVHGCHALWPYIAH</sequence>
<feature type="transmembrane region" description="Helical" evidence="6">
    <location>
        <begin position="12"/>
        <end position="34"/>
    </location>
</feature>
<evidence type="ECO:0000256" key="4">
    <source>
        <dbReference type="ARBA" id="ARBA00022989"/>
    </source>
</evidence>
<dbReference type="PANTHER" id="PTHR30238">
    <property type="entry name" value="MEMBRANE BOUND PREDICTED REDOX MODULATOR"/>
    <property type="match status" value="1"/>
</dbReference>
<comment type="similarity">
    <text evidence="2">Belongs to the TerC family.</text>
</comment>
<feature type="transmembrane region" description="Helical" evidence="6">
    <location>
        <begin position="46"/>
        <end position="66"/>
    </location>
</feature>
<name>A0ABQ0P012_9PROT</name>
<evidence type="ECO:0000313" key="8">
    <source>
        <dbReference type="Proteomes" id="UP001062901"/>
    </source>
</evidence>
<feature type="transmembrane region" description="Helical" evidence="6">
    <location>
        <begin position="112"/>
        <end position="134"/>
    </location>
</feature>
<dbReference type="RefSeq" id="WP_018979352.1">
    <property type="nucleotide sequence ID" value="NZ_BAQD01000043.1"/>
</dbReference>
<protein>
    <submittedName>
        <fullName evidence="7">Integral membrane protein TerC</fullName>
    </submittedName>
</protein>
<evidence type="ECO:0000256" key="5">
    <source>
        <dbReference type="ARBA" id="ARBA00023136"/>
    </source>
</evidence>
<keyword evidence="8" id="KW-1185">Reference proteome</keyword>
<gene>
    <name evidence="7" type="ORF">AA15669_1536</name>
</gene>
<dbReference type="InterPro" id="IPR005496">
    <property type="entry name" value="Integral_membrane_TerC"/>
</dbReference>
<evidence type="ECO:0000256" key="6">
    <source>
        <dbReference type="SAM" id="Phobius"/>
    </source>
</evidence>